<evidence type="ECO:0000313" key="2">
    <source>
        <dbReference type="EMBL" id="PJB17419.1"/>
    </source>
</evidence>
<organism evidence="2 3">
    <name type="scientific">Candidatus Falkowbacteria bacterium CG_4_9_14_3_um_filter_38_19</name>
    <dbReference type="NCBI Taxonomy" id="1974559"/>
    <lineage>
        <taxon>Bacteria</taxon>
        <taxon>Candidatus Falkowiibacteriota</taxon>
    </lineage>
</organism>
<feature type="non-terminal residue" evidence="2">
    <location>
        <position position="186"/>
    </location>
</feature>
<sequence>MNKKIKSTKNLIPVDRIENKILYLRGQKVMIDYDLAVLYDVPVKRLNEQVKRNLERFPDDFMFQLTKNEANLISQFATSGSVLRSQIATLNDKNSEDKTNSRSQFATLKKGRGEHIKYLPYAFTEQGVAMLSSVLRSKRAIEVNIAIMRIFVNIRKFISTYEGLAMKIAELEKRYDVKISRIMNII</sequence>
<accession>A0A2M8AII5</accession>
<comment type="caution">
    <text evidence="2">The sequence shown here is derived from an EMBL/GenBank/DDBJ whole genome shotgun (WGS) entry which is preliminary data.</text>
</comment>
<feature type="domain" description="KilA-N DNA-binding" evidence="1">
    <location>
        <begin position="19"/>
        <end position="134"/>
    </location>
</feature>
<proteinExistence type="predicted"/>
<evidence type="ECO:0000259" key="1">
    <source>
        <dbReference type="Pfam" id="PF10543"/>
    </source>
</evidence>
<reference evidence="3" key="1">
    <citation type="submission" date="2017-09" db="EMBL/GenBank/DDBJ databases">
        <title>Depth-based differentiation of microbial function through sediment-hosted aquifers and enrichment of novel symbionts in the deep terrestrial subsurface.</title>
        <authorList>
            <person name="Probst A.J."/>
            <person name="Ladd B."/>
            <person name="Jarett J.K."/>
            <person name="Geller-Mcgrath D.E."/>
            <person name="Sieber C.M.K."/>
            <person name="Emerson J.B."/>
            <person name="Anantharaman K."/>
            <person name="Thomas B.C."/>
            <person name="Malmstrom R."/>
            <person name="Stieglmeier M."/>
            <person name="Klingl A."/>
            <person name="Woyke T."/>
            <person name="Ryan C.M."/>
            <person name="Banfield J.F."/>
        </authorList>
    </citation>
    <scope>NUCLEOTIDE SEQUENCE [LARGE SCALE GENOMIC DNA]</scope>
</reference>
<dbReference type="AlphaFoldDB" id="A0A2M8AII5"/>
<dbReference type="Pfam" id="PF10543">
    <property type="entry name" value="ORF6N"/>
    <property type="match status" value="1"/>
</dbReference>
<name>A0A2M8AII5_9BACT</name>
<dbReference type="EMBL" id="PFUO01000045">
    <property type="protein sequence ID" value="PJB17419.1"/>
    <property type="molecule type" value="Genomic_DNA"/>
</dbReference>
<dbReference type="InterPro" id="IPR018873">
    <property type="entry name" value="KilA-N_DNA-bd_domain"/>
</dbReference>
<evidence type="ECO:0000313" key="3">
    <source>
        <dbReference type="Proteomes" id="UP000230611"/>
    </source>
</evidence>
<gene>
    <name evidence="2" type="ORF">CO116_00890</name>
</gene>
<protein>
    <recommendedName>
        <fullName evidence="1">KilA-N DNA-binding domain-containing protein</fullName>
    </recommendedName>
</protein>
<dbReference type="Proteomes" id="UP000230611">
    <property type="component" value="Unassembled WGS sequence"/>
</dbReference>